<evidence type="ECO:0000313" key="2">
    <source>
        <dbReference type="Proteomes" id="UP000276309"/>
    </source>
</evidence>
<protein>
    <submittedName>
        <fullName evidence="1">Uncharacterized protein</fullName>
    </submittedName>
</protein>
<organism evidence="1 2">
    <name type="scientific">Euzebyella marina</name>
    <dbReference type="NCBI Taxonomy" id="1761453"/>
    <lineage>
        <taxon>Bacteria</taxon>
        <taxon>Pseudomonadati</taxon>
        <taxon>Bacteroidota</taxon>
        <taxon>Flavobacteriia</taxon>
        <taxon>Flavobacteriales</taxon>
        <taxon>Flavobacteriaceae</taxon>
        <taxon>Euzebyella</taxon>
    </lineage>
</organism>
<dbReference type="EMBL" id="CP032050">
    <property type="protein sequence ID" value="AYN67609.1"/>
    <property type="molecule type" value="Genomic_DNA"/>
</dbReference>
<dbReference type="RefSeq" id="WP_121848625.1">
    <property type="nucleotide sequence ID" value="NZ_CP032050.1"/>
</dbReference>
<accession>A0A3G2L5R2</accession>
<name>A0A3G2L5R2_9FLAO</name>
<dbReference type="OrthoDB" id="9834490at2"/>
<reference evidence="1 2" key="1">
    <citation type="submission" date="2018-08" db="EMBL/GenBank/DDBJ databases">
        <title>The reduced genetic potential of extracellular carbohydrate catabolism in Euzebyella marina RN62, a Flavobacteriia bacterium isolated from the hadal water.</title>
        <authorList>
            <person name="Xue C."/>
        </authorList>
    </citation>
    <scope>NUCLEOTIDE SEQUENCE [LARGE SCALE GENOMIC DNA]</scope>
    <source>
        <strain evidence="1 2">RN62</strain>
    </source>
</reference>
<dbReference type="Proteomes" id="UP000276309">
    <property type="component" value="Chromosome"/>
</dbReference>
<proteinExistence type="predicted"/>
<keyword evidence="2" id="KW-1185">Reference proteome</keyword>
<dbReference type="AlphaFoldDB" id="A0A3G2L5R2"/>
<gene>
    <name evidence="1" type="ORF">D1013_09650</name>
</gene>
<evidence type="ECO:0000313" key="1">
    <source>
        <dbReference type="EMBL" id="AYN67609.1"/>
    </source>
</evidence>
<dbReference type="KEGG" id="emar:D1013_09650"/>
<sequence>MNVSNNPMELYGLNRTMVPFLQLKSHSGSLDIPSEVRNDFISFCDDRREKCSFSIGIFDKMEVWRTPYELYYAIYEFAHNSCRDFECSKYFAFFKYQNTDNQTELVEKTMKLLERLYDLEEKVGGHKVDAFVDENNNCIYLRLWNKKIKVCLSPSYTEIGSEHYYLEFHIDY</sequence>